<reference evidence="2 3" key="1">
    <citation type="submission" date="2020-08" db="EMBL/GenBank/DDBJ databases">
        <title>Cohnella phylogeny.</title>
        <authorList>
            <person name="Dunlap C."/>
        </authorList>
    </citation>
    <scope>NUCLEOTIDE SEQUENCE [LARGE SCALE GENOMIC DNA]</scope>
    <source>
        <strain evidence="2 3">DSM 25239</strain>
    </source>
</reference>
<keyword evidence="1" id="KW-1133">Transmembrane helix</keyword>
<keyword evidence="3" id="KW-1185">Reference proteome</keyword>
<comment type="caution">
    <text evidence="2">The sequence shown here is derived from an EMBL/GenBank/DDBJ whole genome shotgun (WGS) entry which is preliminary data.</text>
</comment>
<dbReference type="Gene3D" id="2.60.40.1630">
    <property type="entry name" value="bacillus anthracis domain"/>
    <property type="match status" value="1"/>
</dbReference>
<evidence type="ECO:0000256" key="1">
    <source>
        <dbReference type="SAM" id="Phobius"/>
    </source>
</evidence>
<dbReference type="Proteomes" id="UP000553776">
    <property type="component" value="Unassembled WGS sequence"/>
</dbReference>
<proteinExistence type="predicted"/>
<dbReference type="RefSeq" id="WP_185139596.1">
    <property type="nucleotide sequence ID" value="NZ_JACJVR010000133.1"/>
</dbReference>
<dbReference type="AlphaFoldDB" id="A0A841UBW1"/>
<keyword evidence="1" id="KW-0812">Transmembrane</keyword>
<protein>
    <submittedName>
        <fullName evidence="2">DUF4179 domain-containing protein</fullName>
    </submittedName>
</protein>
<feature type="transmembrane region" description="Helical" evidence="1">
    <location>
        <begin position="54"/>
        <end position="72"/>
    </location>
</feature>
<name>A0A841UBW1_9BACL</name>
<accession>A0A841UBW1</accession>
<evidence type="ECO:0000313" key="2">
    <source>
        <dbReference type="EMBL" id="MBB6695644.1"/>
    </source>
</evidence>
<evidence type="ECO:0000313" key="3">
    <source>
        <dbReference type="Proteomes" id="UP000553776"/>
    </source>
</evidence>
<dbReference type="EMBL" id="JACJVR010000133">
    <property type="protein sequence ID" value="MBB6695644.1"/>
    <property type="molecule type" value="Genomic_DNA"/>
</dbReference>
<organism evidence="2 3">
    <name type="scientific">Cohnella xylanilytica</name>
    <dbReference type="NCBI Taxonomy" id="557555"/>
    <lineage>
        <taxon>Bacteria</taxon>
        <taxon>Bacillati</taxon>
        <taxon>Bacillota</taxon>
        <taxon>Bacilli</taxon>
        <taxon>Bacillales</taxon>
        <taxon>Paenibacillaceae</taxon>
        <taxon>Cohnella</taxon>
    </lineage>
</organism>
<sequence>MREFGDEDARLKQAMARETSTVPAVVRERMERLYGSLPEYDRERRRHIRRQRSLRVAGIGLLAALIVAAGFASPSASEWLQRLPVIGSSFSSAGDPAHKEPAPSGFDRQTVVDQGIALTLDRVVYDGALLTVRFVHEPGIRIEPRPEMIAIDGKPWDTGMGDRSESIGESSEATVFTFKSRVSLPDSFDLKVYVNDVVDDRGGERKKILGNWAFQAKITEWRRNVREVTYSPPLKASADGIEVSVTGVLFSPLTTKVSYELVWPERDAEEAAAPKDRNDPPAGEKTLRKDLVFRLFDDRGAELEPLSASGMRASGGPAKYSAVYANLREDSGKLRLSVDERSELLTSDGKGGAAYSTPVQSRTLPLTSPLPLTVELGEATVTFRKIDFRADRTIVDYEVRGDYPYEGINWWVENADQSLKYPFDSDNAVRLGSDGYSFRMELPALPDPSKLNLRILRSAPNRSPIPGLDLVLPLTE</sequence>
<gene>
    <name evidence="2" type="ORF">H7B90_30055</name>
</gene>
<keyword evidence="1" id="KW-0472">Membrane</keyword>